<dbReference type="Proteomes" id="UP000838412">
    <property type="component" value="Chromosome 5"/>
</dbReference>
<feature type="transmembrane region" description="Helical" evidence="5">
    <location>
        <begin position="402"/>
        <end position="424"/>
    </location>
</feature>
<dbReference type="InterPro" id="IPR036259">
    <property type="entry name" value="MFS_trans_sf"/>
</dbReference>
<dbReference type="OrthoDB" id="422206at2759"/>
<gene>
    <name evidence="6" type="primary">DIRC2</name>
    <name evidence="6" type="ORF">BLAG_LOCUS19249</name>
</gene>
<keyword evidence="4 5" id="KW-0472">Membrane</keyword>
<dbReference type="AlphaFoldDB" id="A0A8J9ZX17"/>
<feature type="transmembrane region" description="Helical" evidence="5">
    <location>
        <begin position="340"/>
        <end position="359"/>
    </location>
</feature>
<feature type="transmembrane region" description="Helical" evidence="5">
    <location>
        <begin position="254"/>
        <end position="275"/>
    </location>
</feature>
<dbReference type="PANTHER" id="PTHR10924">
    <property type="entry name" value="MAJOR FACILITATOR SUPERFAMILY PROTEIN-RELATED"/>
    <property type="match status" value="1"/>
</dbReference>
<organism evidence="6 7">
    <name type="scientific">Branchiostoma lanceolatum</name>
    <name type="common">Common lancelet</name>
    <name type="synonym">Amphioxus lanceolatum</name>
    <dbReference type="NCBI Taxonomy" id="7740"/>
    <lineage>
        <taxon>Eukaryota</taxon>
        <taxon>Metazoa</taxon>
        <taxon>Chordata</taxon>
        <taxon>Cephalochordata</taxon>
        <taxon>Leptocardii</taxon>
        <taxon>Amphioxiformes</taxon>
        <taxon>Branchiostomatidae</taxon>
        <taxon>Branchiostoma</taxon>
    </lineage>
</organism>
<dbReference type="GO" id="GO:0016020">
    <property type="term" value="C:membrane"/>
    <property type="evidence" value="ECO:0007669"/>
    <property type="project" value="UniProtKB-SubCell"/>
</dbReference>
<dbReference type="SUPFAM" id="SSF103473">
    <property type="entry name" value="MFS general substrate transporter"/>
    <property type="match status" value="1"/>
</dbReference>
<evidence type="ECO:0000313" key="7">
    <source>
        <dbReference type="Proteomes" id="UP000838412"/>
    </source>
</evidence>
<feature type="transmembrane region" description="Helical" evidence="5">
    <location>
        <begin position="57"/>
        <end position="77"/>
    </location>
</feature>
<evidence type="ECO:0000256" key="5">
    <source>
        <dbReference type="SAM" id="Phobius"/>
    </source>
</evidence>
<name>A0A8J9ZX17_BRALA</name>
<dbReference type="EMBL" id="OV696690">
    <property type="protein sequence ID" value="CAH1265189.1"/>
    <property type="molecule type" value="Genomic_DNA"/>
</dbReference>
<keyword evidence="2 5" id="KW-0812">Transmembrane</keyword>
<feature type="transmembrane region" description="Helical" evidence="5">
    <location>
        <begin position="124"/>
        <end position="145"/>
    </location>
</feature>
<evidence type="ECO:0000256" key="2">
    <source>
        <dbReference type="ARBA" id="ARBA00022692"/>
    </source>
</evidence>
<proteinExistence type="predicted"/>
<keyword evidence="3 5" id="KW-1133">Transmembrane helix</keyword>
<dbReference type="InterPro" id="IPR011701">
    <property type="entry name" value="MFS"/>
</dbReference>
<evidence type="ECO:0000256" key="1">
    <source>
        <dbReference type="ARBA" id="ARBA00004141"/>
    </source>
</evidence>
<accession>A0A8J9ZX17</accession>
<evidence type="ECO:0000256" key="4">
    <source>
        <dbReference type="ARBA" id="ARBA00023136"/>
    </source>
</evidence>
<keyword evidence="7" id="KW-1185">Reference proteome</keyword>
<reference evidence="6" key="1">
    <citation type="submission" date="2022-01" db="EMBL/GenBank/DDBJ databases">
        <authorList>
            <person name="Braso-Vives M."/>
        </authorList>
    </citation>
    <scope>NUCLEOTIDE SEQUENCE</scope>
</reference>
<comment type="subcellular location">
    <subcellularLocation>
        <location evidence="1">Membrane</location>
        <topology evidence="1">Multi-pass membrane protein</topology>
    </subcellularLocation>
</comment>
<dbReference type="GO" id="GO:0022857">
    <property type="term" value="F:transmembrane transporter activity"/>
    <property type="evidence" value="ECO:0007669"/>
    <property type="project" value="InterPro"/>
</dbReference>
<evidence type="ECO:0000313" key="6">
    <source>
        <dbReference type="EMBL" id="CAH1265189.1"/>
    </source>
</evidence>
<dbReference type="Gene3D" id="1.20.1250.20">
    <property type="entry name" value="MFS general substrate transporter like domains"/>
    <property type="match status" value="1"/>
</dbReference>
<evidence type="ECO:0000256" key="3">
    <source>
        <dbReference type="ARBA" id="ARBA00022989"/>
    </source>
</evidence>
<feature type="transmembrane region" description="Helical" evidence="5">
    <location>
        <begin position="151"/>
        <end position="174"/>
    </location>
</feature>
<sequence length="510" mass="55230">MADVKGDQQDDQQYDEIRPLLGEDSGQNCGQNYVYASVNDDIDSVPGPECRVYKRRWYIVGLFSLLGSTHCAISNTWGPIADSAGVVLGWTDSNIALVNNCDSFSYILLAIPFSWLLDVKGLRTSVLLAAFFMTVGTGMRCFTLEEPLATWLIYLGQFLNGCGAPVLMAAPPLISATWFPPEQRTTATAIAGLLGNVGCALSYVIGPLAVSQPGELTNHTGNHSHALIPVEMPGISDANNTDTKSIEAGQIMRLMYIEFGLTAALFLAIIVYYPARPPSPPSLSASISRLNFTSGVKGLLTNRSFWLVCLSYGMVQGSFGGWGNILDVNVSPYNVTQVQAGWVGFYGNLIGCASSFVLARLGDYFAGHFKLMWFSGPAAGPAPCCGSPSWSTSTFIPFNMASLYTTFALTQVCLSGSAPIFYEMSAEITYPVAEGITTMVLTLVYYIFCLLVLFLPMIPALGVAWVNWTTLGATFVVIPMLFCFKERYGRLSIDVTGIKEKDVSPDFLNT</sequence>
<feature type="transmembrane region" description="Helical" evidence="5">
    <location>
        <begin position="436"/>
        <end position="458"/>
    </location>
</feature>
<dbReference type="InterPro" id="IPR049680">
    <property type="entry name" value="FLVCR1-2_SLC49-like"/>
</dbReference>
<protein>
    <submittedName>
        <fullName evidence="6">DIRC2 protein</fullName>
    </submittedName>
</protein>
<feature type="transmembrane region" description="Helical" evidence="5">
    <location>
        <begin position="464"/>
        <end position="484"/>
    </location>
</feature>
<dbReference type="Pfam" id="PF07690">
    <property type="entry name" value="MFS_1"/>
    <property type="match status" value="1"/>
</dbReference>
<dbReference type="PANTHER" id="PTHR10924:SF27">
    <property type="entry name" value="SOLUTE CARRIER FAMILY 49 MEMBER 4"/>
    <property type="match status" value="1"/>
</dbReference>